<feature type="compositionally biased region" description="Acidic residues" evidence="1">
    <location>
        <begin position="169"/>
        <end position="182"/>
    </location>
</feature>
<accession>R2XUL7</accession>
<keyword evidence="2" id="KW-0472">Membrane</keyword>
<dbReference type="EMBL" id="AJDQ01000003">
    <property type="protein sequence ID" value="EOI58253.1"/>
    <property type="molecule type" value="Genomic_DNA"/>
</dbReference>
<feature type="compositionally biased region" description="Polar residues" evidence="1">
    <location>
        <begin position="485"/>
        <end position="496"/>
    </location>
</feature>
<feature type="compositionally biased region" description="Polar residues" evidence="1">
    <location>
        <begin position="157"/>
        <end position="168"/>
    </location>
</feature>
<sequence>MLKMNWKKGVTILTTFATLLSQGVSGSIALAETLSDNETSELRWEQDSTSKDALELSDKDQTISLISDNTEDSTIDVLIPADVELNLSETQAQNKGKSSVEYNQNSRELKVTFDKNKTTDRNAALVLKAANKNDFKNVKLVAKSTRNDGKEYRSKALNLSNATSSPDSSSEEAQDGSDDSEDGQPAITEKTSAEPKKETTETTTKKERNRPQVRAGNRNVDLDISPASETVLSGQDATYTLNFKVTGNQTNYTNAKITVDIPKEYDLNQDLSELAIAGVTPTRDGATGQLVYTFDSIAAGQAYTTNIKLKTMNGTTPDGTVITLTSNFSATEFSGKAESKATVTVNAKSTLSTSKAYISTIGTDGKEKKDPPTGGDSSVWNIKVNASQKNPGLVYFKEGSKITIKDTIPSGITYVSDDANGSYDKASNTVTWTFDAPTYEVQKNAVESLFSKEINLKTKFNADVNEFATFENKVSAEGTDISDKPVTSSSSAQIITGPSDPNEPIDPSGQYFLNSHDGPPDGNGNTSLNTGKNYDPTVYDTALLGFNFTARPWTVASPKKDFTKYDMTYDIDPNLNLDSLNFSGYVSYQPYAGYPGNGDATKLSSEPKADISLVIDGKEKQIIKNSIIWDNGKNNMSHSALGLKDGEHVSQIKIHFTNAPAGMNSNGFYPKFTIKKGFTGTVTNKVHYDVAGYNVAGDAVSWDNESVVDDVTNRTGLRTAEVVPTPPAATPIAKSAISFDKDKNGIVDAGKNRISGSFAADKASPLPLNKSLSSTALLPVGVKIDEKNPEYRLANANGWDDATTDGKNTNGTIKIISNDYNGTKRQLVQITWNDSKMYGGQSFKYGFNTIIDKTAPTPLRMDTYGFSGDAKISVPSGAATLTDSYLQTDTDDINGNGNTTEPRVLSSNQYRMIKENKVDTTKLVKGDQDKAFSKFGHASPGGKIDYQLTMKNTGSSIGTFAMMDVLPSVGDLGITDNVSRDSKFAPIMTGPISLPGEWNGKVTIKYSEATNPKRDDLDKLVDYPSTTQHLENPAGAQLPQWKTADQVSDWSKIHSFIVTLDDGKWTSGAAITLNFSMKAPDNLTKNLTDKSKDEKTRAAWNSFAYTADNSQVVEPERVGVVVNATEPIIHKDVEDKQHLELTNRDQAFNWHVNAEFGDSAAAWTQASIVDQINPVFTINSVKVADETGKDVTANGTVTTDKNKVVFNLNKKENSFSYLSGHTYTMTINTVIGKDVTDEQLAPYIKDGGIPNQADLNFGNEGDVIHSEKPNVIPPEETPDIHKDVENKQHLDLSKRDQAFDWYVNTKFGNTTASWTQASIVDQINPLLTINSVKVADESGKDVTANGTLTTDKNKIVFSINKKDDSFTYLAGHTYTMTINTVIGKDVTDEQLAPYIKDGGIPNQADLNFGNKGDVIHSEIPTVTPPKENQDIHKDVEDKQHLDLTNRDQAFNWHVNAAFGNTTASWTQASIVDQINTVFTINSVKVKDETGKDVTANGTLTTDKNKIVFDINKKDDSFTYLAGHTYTMTINTVIGKDVTDEQLAPYIKDGGIPNQADLNFGNKGDVIHSEKPTVIPPKENPDIHKDIEEKQHLDLAKGDQAFDWHVNTKFGNTTASWTQASIVDQINPLLTINNVKVKDETGKDVTENGTLTTDKNKIVFDINKKDDGYTYLAGHTYTMTITTVIGKDVTDEQLAPYIKDGGIPNQADLNFGNEGDVIHSEIPTVTPPKEVPDIHKDVENKQHVDLTNRDQAFDWHVNTKFGNTTASWTQASIVDQINPLLTINSVKVVDENGKDVTKNGVITTDKNKIVFNIHKKDDSFTYLAGHTYTMTINTVIGKDVTDEQLAPYIKDGGIPNQADLNFGNEGDVIHSEVPTVIPPKEDPDIHKDVEDKQHLDLAKRDQAFDWHVKTAFGNTTASWKQASIVDQINPLLTINKVKVVDENGKDVTENGKLTTDKNKIVFDINKKDDSFTYLAGHTYTMTINTVIGKDVTDEQLAPYIKDGGIPNQADLNFGNDGDVIHSEIPTVTPPEEVPDIHKDVEDKQQLTLTNRDQDFNWHVNVTFGNTTASWKEAKIVDQIDPLLTINSIKVFDEKGKDVTSNGEISTESNKVVFNAIKKDGSFAYLAGHTYTMTINTVISKDVTNEQLAPYIKNGGIPNQADLVFGNGKDVIHSEVPKVVPPKDTPKEPKTPSNGSNTPGNGTGRNYDPDNSGTQKHLPQTNDLASNPLVIIAGLVLVAAAVWISISRYKLKK</sequence>
<reference evidence="4 6" key="2">
    <citation type="submission" date="2013-03" db="EMBL/GenBank/DDBJ databases">
        <title>The Genome Sequence of Enterococcus gilvus ATCC BAA-350 (PacBio/Illumina hybrid assembly).</title>
        <authorList>
            <consortium name="The Broad Institute Genomics Platform"/>
            <consortium name="The Broad Institute Genome Sequencing Center for Infectious Disease"/>
            <person name="Earl A."/>
            <person name="Russ C."/>
            <person name="Gilmore M."/>
            <person name="Surin D."/>
            <person name="Walker B."/>
            <person name="Young S."/>
            <person name="Zeng Q."/>
            <person name="Gargeya S."/>
            <person name="Fitzgerald M."/>
            <person name="Haas B."/>
            <person name="Abouelleil A."/>
            <person name="Allen A.W."/>
            <person name="Alvarado L."/>
            <person name="Arachchi H.M."/>
            <person name="Berlin A.M."/>
            <person name="Chapman S.B."/>
            <person name="Gainer-Dewar J."/>
            <person name="Goldberg J."/>
            <person name="Griggs A."/>
            <person name="Gujja S."/>
            <person name="Hansen M."/>
            <person name="Howarth C."/>
            <person name="Imamovic A."/>
            <person name="Ireland A."/>
            <person name="Larimer J."/>
            <person name="McCowan C."/>
            <person name="Murphy C."/>
            <person name="Pearson M."/>
            <person name="Poon T.W."/>
            <person name="Priest M."/>
            <person name="Roberts A."/>
            <person name="Saif S."/>
            <person name="Shea T."/>
            <person name="Sisk P."/>
            <person name="Sykes S."/>
            <person name="Wortman J."/>
            <person name="Nusbaum C."/>
            <person name="Birren B."/>
        </authorList>
    </citation>
    <scope>NUCLEOTIDE SEQUENCE [LARGE SCALE GENOMIC DNA]</scope>
    <source>
        <strain evidence="4 6">ATCC BAA-350</strain>
    </source>
</reference>
<proteinExistence type="predicted"/>
<gene>
    <name evidence="4" type="ORF">I592_03123</name>
    <name evidence="3" type="ORF">UKC_00325</name>
</gene>
<feature type="compositionally biased region" description="Basic and acidic residues" evidence="1">
    <location>
        <begin position="191"/>
        <end position="210"/>
    </location>
</feature>
<evidence type="ECO:0000313" key="4">
    <source>
        <dbReference type="EMBL" id="EOW78985.1"/>
    </source>
</evidence>
<feature type="compositionally biased region" description="Basic and acidic residues" evidence="1">
    <location>
        <begin position="145"/>
        <end position="154"/>
    </location>
</feature>
<dbReference type="NCBIfam" id="TIGR04226">
    <property type="entry name" value="RrgB_K2N_iso_D2"/>
    <property type="match status" value="7"/>
</dbReference>
<evidence type="ECO:0000313" key="3">
    <source>
        <dbReference type="EMBL" id="EOI58253.1"/>
    </source>
</evidence>
<comment type="caution">
    <text evidence="3">The sequence shown here is derived from an EMBL/GenBank/DDBJ whole genome shotgun (WGS) entry which is preliminary data.</text>
</comment>
<dbReference type="PATRIC" id="fig|1158614.3.peg.318"/>
<name>R2XUL7_9ENTE</name>
<dbReference type="eggNOG" id="COG4932">
    <property type="taxonomic scope" value="Bacteria"/>
</dbReference>
<evidence type="ECO:0000256" key="2">
    <source>
        <dbReference type="SAM" id="Phobius"/>
    </source>
</evidence>
<dbReference type="EMBL" id="ASWH01000002">
    <property type="protein sequence ID" value="EOW78985.1"/>
    <property type="molecule type" value="Genomic_DNA"/>
</dbReference>
<organism evidence="3 5">
    <name type="scientific">Enterococcus gilvus ATCC BAA-350</name>
    <dbReference type="NCBI Taxonomy" id="1158614"/>
    <lineage>
        <taxon>Bacteria</taxon>
        <taxon>Bacillati</taxon>
        <taxon>Bacillota</taxon>
        <taxon>Bacilli</taxon>
        <taxon>Lactobacillales</taxon>
        <taxon>Enterococcaceae</taxon>
        <taxon>Enterococcus</taxon>
    </lineage>
</organism>
<evidence type="ECO:0000256" key="1">
    <source>
        <dbReference type="SAM" id="MobiDB-lite"/>
    </source>
</evidence>
<reference evidence="3 5" key="1">
    <citation type="submission" date="2013-02" db="EMBL/GenBank/DDBJ databases">
        <title>The Genome Sequence of Enterococcus gilvus ATCC BAA-350.</title>
        <authorList>
            <consortium name="The Broad Institute Genome Sequencing Platform"/>
            <consortium name="The Broad Institute Genome Sequencing Center for Infectious Disease"/>
            <person name="Earl A.M."/>
            <person name="Gilmore M.S."/>
            <person name="Lebreton F."/>
            <person name="Walker B."/>
            <person name="Young S.K."/>
            <person name="Zeng Q."/>
            <person name="Gargeya S."/>
            <person name="Fitzgerald M."/>
            <person name="Haas B."/>
            <person name="Abouelleil A."/>
            <person name="Alvarado L."/>
            <person name="Arachchi H.M."/>
            <person name="Berlin A.M."/>
            <person name="Chapman S.B."/>
            <person name="Dewar J."/>
            <person name="Goldberg J."/>
            <person name="Griggs A."/>
            <person name="Gujja S."/>
            <person name="Hansen M."/>
            <person name="Howarth C."/>
            <person name="Imamovic A."/>
            <person name="Larimer J."/>
            <person name="McCowan C."/>
            <person name="Murphy C."/>
            <person name="Neiman D."/>
            <person name="Pearson M."/>
            <person name="Priest M."/>
            <person name="Roberts A."/>
            <person name="Saif S."/>
            <person name="Shea T."/>
            <person name="Sisk P."/>
            <person name="Sykes S."/>
            <person name="Wortman J."/>
            <person name="Nusbaum C."/>
            <person name="Birren B."/>
        </authorList>
    </citation>
    <scope>NUCLEOTIDE SEQUENCE [LARGE SCALE GENOMIC DNA]</scope>
    <source>
        <strain evidence="3 5">ATCC BAA-350</strain>
    </source>
</reference>
<evidence type="ECO:0000313" key="5">
    <source>
        <dbReference type="Proteomes" id="UP000013750"/>
    </source>
</evidence>
<keyword evidence="2" id="KW-0812">Transmembrane</keyword>
<feature type="region of interest" description="Disordered" evidence="1">
    <location>
        <begin position="2173"/>
        <end position="2218"/>
    </location>
</feature>
<feature type="compositionally biased region" description="Polar residues" evidence="1">
    <location>
        <begin position="2207"/>
        <end position="2218"/>
    </location>
</feature>
<dbReference type="RefSeq" id="WP_010778776.1">
    <property type="nucleotide sequence ID" value="NZ_ASWH01000002.1"/>
</dbReference>
<keyword evidence="2" id="KW-1133">Transmembrane helix</keyword>
<feature type="compositionally biased region" description="Low complexity" evidence="1">
    <location>
        <begin position="2189"/>
        <end position="2198"/>
    </location>
</feature>
<dbReference type="Gene3D" id="2.60.40.740">
    <property type="match status" value="7"/>
</dbReference>
<dbReference type="Proteomes" id="UP000014160">
    <property type="component" value="Unassembled WGS sequence"/>
</dbReference>
<dbReference type="InterPro" id="IPR026466">
    <property type="entry name" value="Fim_isopep_form_D2_dom"/>
</dbReference>
<keyword evidence="6" id="KW-1185">Reference proteome</keyword>
<dbReference type="Proteomes" id="UP000013750">
    <property type="component" value="Unassembled WGS sequence"/>
</dbReference>
<protein>
    <submittedName>
        <fullName evidence="3">Fimbrial isopeptide formation D2 domain-containing protein</fullName>
    </submittedName>
</protein>
<feature type="region of interest" description="Disordered" evidence="1">
    <location>
        <begin position="479"/>
        <end position="531"/>
    </location>
</feature>
<dbReference type="eggNOG" id="COG2304">
    <property type="taxonomic scope" value="Bacteria"/>
</dbReference>
<dbReference type="HOGENOM" id="CLU_230641_0_0_9"/>
<feature type="region of interest" description="Disordered" evidence="1">
    <location>
        <begin position="145"/>
        <end position="226"/>
    </location>
</feature>
<feature type="transmembrane region" description="Helical" evidence="2">
    <location>
        <begin position="2222"/>
        <end position="2244"/>
    </location>
</feature>
<evidence type="ECO:0000313" key="6">
    <source>
        <dbReference type="Proteomes" id="UP000014160"/>
    </source>
</evidence>